<dbReference type="Gene3D" id="3.60.110.10">
    <property type="entry name" value="Carbon-nitrogen hydrolase"/>
    <property type="match status" value="1"/>
</dbReference>
<dbReference type="RefSeq" id="WP_058513769.1">
    <property type="nucleotide sequence ID" value="NZ_CAAAIH010000039.1"/>
</dbReference>
<gene>
    <name evidence="1" type="ORF">Lsan_1360</name>
</gene>
<evidence type="ECO:0008006" key="3">
    <source>
        <dbReference type="Google" id="ProtNLM"/>
    </source>
</evidence>
<protein>
    <recommendedName>
        <fullName evidence="3">Reverse transcriptase (RNA-dependent DNA polymerase)</fullName>
    </recommendedName>
</protein>
<dbReference type="PATRIC" id="fig|45074.5.peg.1448"/>
<dbReference type="InterPro" id="IPR036526">
    <property type="entry name" value="C-N_Hydrolase_sf"/>
</dbReference>
<dbReference type="AlphaFoldDB" id="A0A0W0Z285"/>
<name>A0A0W0Z285_9GAMM</name>
<dbReference type="OrthoDB" id="9793236at2"/>
<keyword evidence="2" id="KW-1185">Reference proteome</keyword>
<sequence length="1039" mass="120296">MDYEAEFNGWEKLKIKDLIVAYRKAKADCFFENIFPTSGNFAEYERNLIGNLKELLKNLQLQNGFENIEELLGTPRLLPKKLKLEPKKDQKNGHVHFSKPIKEFESIKINNELQAEFRVIGDFPVNAHILSSLWINMIGHKFDAILSKSSYGSRLRRTRDSDNKKNAFHISAIGSFEPYFHPYQKWRKDGLKNIRNNLNDSNDVIAVSLDFKCFYHNIDPLFISSDGFLKELGEGLKLSKEEKEFNLQMSKFLKKWSDKASYFANSLSKSKDTVRGGLVVGLTATRIISNILLYKWDELIKEKITPIYYGRYVDDLFLVLSNPGTVNNINKLMKYLQKKMGRACIKFDKNNEMWEVNLGANYQKKSLIQFQTDKQKLFILEGQAGCDLINSIEKEMHELSSEYRLMPVPDQLEQSTAARVLSASSTTREQGDTLRRADGLTIRRLSWSLQLRHVEMLAKDLHKKEWENERAEFYQFAYNHILRPDRIFDNYIYLPRLLGFAISMNDWESALAIIIRSFESIELLGQVSGINRAICINSCEINAKKEVWQQILISLAKSLIESVSKYLNLSNFLGVNEFNYFSKQAEKVIQKILEKSDSHFTHLDILEKSKKMLVSDLANTPYKSFLTQNHAVSLLNQFDIENENEIFDEFQNIRLLEIETLKEFLNKRRKIIHNVNVFSPFLFPTRPYTPEEIADISPECVWPIKSMKKTPRTIWAKYVQVLRGVWIKPAALFEEDNSNNSRMLKIGNLRKNKIIVAITNLYLSESEIAHSACEKPSLTLKRYKRIAKLVNDAIHLTTRPDYLIFPELSIPIEWIPSITNRLLISGINLIAGTEYRHKKNNKIVSEACLSLIDNSLGYPSSIRIWQSKLQPAVEEERVLLWKPGKTWWKDPRSIRNPIYNHNNFHFGVMVCSELQNSKARVSFQGGIDSLMILSWNKDIETFSSLVGSAALDIHAYIVMVNNQKYGDSRVRVPSKQSFKRDLARLRGGRNDFLVAVELDIDALRAFQSRAKRWTHDEDLFKPVPEDYIISPTRIIKPSS</sequence>
<evidence type="ECO:0000313" key="2">
    <source>
        <dbReference type="Proteomes" id="UP000054703"/>
    </source>
</evidence>
<dbReference type="STRING" id="45074.Lsan_1360"/>
<dbReference type="CDD" id="cd01646">
    <property type="entry name" value="RT_Bac_retron_I"/>
    <property type="match status" value="1"/>
</dbReference>
<evidence type="ECO:0000313" key="1">
    <source>
        <dbReference type="EMBL" id="KTD63242.1"/>
    </source>
</evidence>
<proteinExistence type="predicted"/>
<reference evidence="1 2" key="1">
    <citation type="submission" date="2015-11" db="EMBL/GenBank/DDBJ databases">
        <title>Genomic analysis of 38 Legionella species identifies large and diverse effector repertoires.</title>
        <authorList>
            <person name="Burstein D."/>
            <person name="Amaro F."/>
            <person name="Zusman T."/>
            <person name="Lifshitz Z."/>
            <person name="Cohen O."/>
            <person name="Gilbert J.A."/>
            <person name="Pupko T."/>
            <person name="Shuman H.A."/>
            <person name="Segal G."/>
        </authorList>
    </citation>
    <scope>NUCLEOTIDE SEQUENCE [LARGE SCALE GENOMIC DNA]</scope>
    <source>
        <strain evidence="1 2">SC-63-C7</strain>
    </source>
</reference>
<comment type="caution">
    <text evidence="1">The sequence shown here is derived from an EMBL/GenBank/DDBJ whole genome shotgun (WGS) entry which is preliminary data.</text>
</comment>
<dbReference type="EMBL" id="LNYU01000029">
    <property type="protein sequence ID" value="KTD63242.1"/>
    <property type="molecule type" value="Genomic_DNA"/>
</dbReference>
<organism evidence="1 2">
    <name type="scientific">Legionella santicrucis</name>
    <dbReference type="NCBI Taxonomy" id="45074"/>
    <lineage>
        <taxon>Bacteria</taxon>
        <taxon>Pseudomonadati</taxon>
        <taxon>Pseudomonadota</taxon>
        <taxon>Gammaproteobacteria</taxon>
        <taxon>Legionellales</taxon>
        <taxon>Legionellaceae</taxon>
        <taxon>Legionella</taxon>
    </lineage>
</organism>
<dbReference type="Proteomes" id="UP000054703">
    <property type="component" value="Unassembled WGS sequence"/>
</dbReference>
<accession>A0A0W0Z285</accession>